<dbReference type="KEGG" id="cfj:CFIO01_00618"/>
<evidence type="ECO:0000313" key="1">
    <source>
        <dbReference type="EMBL" id="EXF82104.1"/>
    </source>
</evidence>
<dbReference type="AlphaFoldDB" id="A0A010RVE2"/>
<proteinExistence type="predicted"/>
<comment type="caution">
    <text evidence="1">The sequence shown here is derived from an EMBL/GenBank/DDBJ whole genome shotgun (WGS) entry which is preliminary data.</text>
</comment>
<dbReference type="HOGENOM" id="CLU_091749_0_0_1"/>
<gene>
    <name evidence="1" type="ORF">CFIO01_00618</name>
</gene>
<name>A0A010RVE2_9PEZI</name>
<dbReference type="OrthoDB" id="4725912at2759"/>
<evidence type="ECO:0000313" key="2">
    <source>
        <dbReference type="Proteomes" id="UP000020467"/>
    </source>
</evidence>
<accession>A0A010RVE2</accession>
<keyword evidence="2" id="KW-1185">Reference proteome</keyword>
<reference evidence="1 2" key="1">
    <citation type="submission" date="2014-02" db="EMBL/GenBank/DDBJ databases">
        <title>The genome sequence of Colletotrichum fioriniae PJ7.</title>
        <authorList>
            <person name="Baroncelli R."/>
            <person name="Thon M.R."/>
        </authorList>
    </citation>
    <scope>NUCLEOTIDE SEQUENCE [LARGE SCALE GENOMIC DNA]</scope>
    <source>
        <strain evidence="1 2">PJ7</strain>
    </source>
</reference>
<sequence length="208" mass="23084">MGWYEITDDYIKDSKINLPVCETLQVRDVYGGTQRTIYRVDQSGRQFPVWTVNESNENGVLAIVSAEPRAQVPAGNAVGIIKYHTMSSRTQITLRGLELSLGLTDYSHGHEINFNGCNYRWVMSKNTMSMNTLYLKTDGNRLLARWSGKPEGQAGDPSPVFELFVPPQTLDMDLLVVTGLAAAGYWKKADKLKSPISKILKIMGGLGP</sequence>
<dbReference type="EMBL" id="JARH01000341">
    <property type="protein sequence ID" value="EXF82104.1"/>
    <property type="molecule type" value="Genomic_DNA"/>
</dbReference>
<protein>
    <submittedName>
        <fullName evidence="1">Uncharacterized protein</fullName>
    </submittedName>
</protein>
<organism evidence="1 2">
    <name type="scientific">Colletotrichum fioriniae PJ7</name>
    <dbReference type="NCBI Taxonomy" id="1445577"/>
    <lineage>
        <taxon>Eukaryota</taxon>
        <taxon>Fungi</taxon>
        <taxon>Dikarya</taxon>
        <taxon>Ascomycota</taxon>
        <taxon>Pezizomycotina</taxon>
        <taxon>Sordariomycetes</taxon>
        <taxon>Hypocreomycetidae</taxon>
        <taxon>Glomerellales</taxon>
        <taxon>Glomerellaceae</taxon>
        <taxon>Colletotrichum</taxon>
        <taxon>Colletotrichum acutatum species complex</taxon>
    </lineage>
</organism>
<dbReference type="Proteomes" id="UP000020467">
    <property type="component" value="Unassembled WGS sequence"/>
</dbReference>
<dbReference type="eggNOG" id="ENOG502SSJC">
    <property type="taxonomic scope" value="Eukaryota"/>
</dbReference>